<organism evidence="2 3">
    <name type="scientific">Paucimonas lemoignei</name>
    <name type="common">Pseudomonas lemoignei</name>
    <dbReference type="NCBI Taxonomy" id="29443"/>
    <lineage>
        <taxon>Bacteria</taxon>
        <taxon>Pseudomonadati</taxon>
        <taxon>Pseudomonadota</taxon>
        <taxon>Betaproteobacteria</taxon>
        <taxon>Burkholderiales</taxon>
        <taxon>Burkholderiaceae</taxon>
        <taxon>Paucimonas</taxon>
    </lineage>
</organism>
<reference evidence="2 3" key="1">
    <citation type="submission" date="2019-03" db="EMBL/GenBank/DDBJ databases">
        <title>Genomic Encyclopedia of Type Strains, Phase IV (KMG-IV): sequencing the most valuable type-strain genomes for metagenomic binning, comparative biology and taxonomic classification.</title>
        <authorList>
            <person name="Goeker M."/>
        </authorList>
    </citation>
    <scope>NUCLEOTIDE SEQUENCE [LARGE SCALE GENOMIC DNA]</scope>
    <source>
        <strain evidence="2 3">DSM 7445</strain>
    </source>
</reference>
<gene>
    <name evidence="2" type="ORF">EDC30_11191</name>
</gene>
<dbReference type="OrthoDB" id="9810066at2"/>
<dbReference type="EMBL" id="SLZQ01000011">
    <property type="protein sequence ID" value="TCS35176.1"/>
    <property type="molecule type" value="Genomic_DNA"/>
</dbReference>
<dbReference type="AlphaFoldDB" id="A0A4R3HRF9"/>
<keyword evidence="1" id="KW-0812">Transmembrane</keyword>
<comment type="caution">
    <text evidence="2">The sequence shown here is derived from an EMBL/GenBank/DDBJ whole genome shotgun (WGS) entry which is preliminary data.</text>
</comment>
<keyword evidence="1" id="KW-1133">Transmembrane helix</keyword>
<keyword evidence="3" id="KW-1185">Reference proteome</keyword>
<evidence type="ECO:0000256" key="1">
    <source>
        <dbReference type="SAM" id="Phobius"/>
    </source>
</evidence>
<evidence type="ECO:0000313" key="3">
    <source>
        <dbReference type="Proteomes" id="UP000295382"/>
    </source>
</evidence>
<sequence>MEQTNHPGFELDEDHRQQKREWLIQRAAWIAFLLILAAVALGLLGRGGPLSDTRISASDGKLQLQYQRFLRNHSSDTIRLSIQPRAGKTRISFSNAYIEALEFTSITPPPDRTIAEDGVLTFEFNTRANVPAELHFHFEPQQIGSLRGTVAMDGDAPVTFTQFVYP</sequence>
<dbReference type="Proteomes" id="UP000295382">
    <property type="component" value="Unassembled WGS sequence"/>
</dbReference>
<proteinExistence type="predicted"/>
<evidence type="ECO:0008006" key="4">
    <source>
        <dbReference type="Google" id="ProtNLM"/>
    </source>
</evidence>
<evidence type="ECO:0000313" key="2">
    <source>
        <dbReference type="EMBL" id="TCS35176.1"/>
    </source>
</evidence>
<protein>
    <recommendedName>
        <fullName evidence="4">Transmembrane protein</fullName>
    </recommendedName>
</protein>
<feature type="transmembrane region" description="Helical" evidence="1">
    <location>
        <begin position="27"/>
        <end position="45"/>
    </location>
</feature>
<keyword evidence="1" id="KW-0472">Membrane</keyword>
<accession>A0A4R3HRF9</accession>
<name>A0A4R3HRF9_PAULE</name>
<dbReference type="RefSeq" id="WP_132259754.1">
    <property type="nucleotide sequence ID" value="NZ_SLZQ01000011.1"/>
</dbReference>